<evidence type="ECO:0000256" key="2">
    <source>
        <dbReference type="ARBA" id="ARBA00023125"/>
    </source>
</evidence>
<evidence type="ECO:0000313" key="6">
    <source>
        <dbReference type="Proteomes" id="UP000779049"/>
    </source>
</evidence>
<dbReference type="Proteomes" id="UP000779049">
    <property type="component" value="Unassembled WGS sequence"/>
</dbReference>
<dbReference type="Pfam" id="PF07883">
    <property type="entry name" value="Cupin_2"/>
    <property type="match status" value="1"/>
</dbReference>
<keyword evidence="1" id="KW-0805">Transcription regulation</keyword>
<dbReference type="PROSITE" id="PS01124">
    <property type="entry name" value="HTH_ARAC_FAMILY_2"/>
    <property type="match status" value="1"/>
</dbReference>
<dbReference type="PANTHER" id="PTHR43280:SF28">
    <property type="entry name" value="HTH-TYPE TRANSCRIPTIONAL ACTIVATOR RHAS"/>
    <property type="match status" value="1"/>
</dbReference>
<dbReference type="SUPFAM" id="SSF46689">
    <property type="entry name" value="Homeodomain-like"/>
    <property type="match status" value="2"/>
</dbReference>
<feature type="domain" description="HTH araC/xylS-type" evidence="4">
    <location>
        <begin position="196"/>
        <end position="294"/>
    </location>
</feature>
<protein>
    <submittedName>
        <fullName evidence="5">AraC family transcriptional regulator</fullName>
    </submittedName>
</protein>
<dbReference type="PANTHER" id="PTHR43280">
    <property type="entry name" value="ARAC-FAMILY TRANSCRIPTIONAL REGULATOR"/>
    <property type="match status" value="1"/>
</dbReference>
<dbReference type="InterPro" id="IPR018060">
    <property type="entry name" value="HTH_AraC"/>
</dbReference>
<dbReference type="Pfam" id="PF12833">
    <property type="entry name" value="HTH_18"/>
    <property type="match status" value="1"/>
</dbReference>
<dbReference type="SMART" id="SM00342">
    <property type="entry name" value="HTH_ARAC"/>
    <property type="match status" value="1"/>
</dbReference>
<dbReference type="PRINTS" id="PR00032">
    <property type="entry name" value="HTHARAC"/>
</dbReference>
<gene>
    <name evidence="5" type="ORF">FLB61_12855</name>
</gene>
<dbReference type="Gene3D" id="1.10.10.60">
    <property type="entry name" value="Homeodomain-like"/>
    <property type="match status" value="2"/>
</dbReference>
<dbReference type="InterPro" id="IPR013096">
    <property type="entry name" value="Cupin_2"/>
</dbReference>
<dbReference type="InterPro" id="IPR018062">
    <property type="entry name" value="HTH_AraC-typ_CS"/>
</dbReference>
<dbReference type="PROSITE" id="PS00041">
    <property type="entry name" value="HTH_ARAC_FAMILY_1"/>
    <property type="match status" value="1"/>
</dbReference>
<dbReference type="RefSeq" id="WP_221920420.1">
    <property type="nucleotide sequence ID" value="NZ_CP173660.1"/>
</dbReference>
<keyword evidence="2" id="KW-0238">DNA-binding</keyword>
<name>A0ABS7LA26_9FIRM</name>
<evidence type="ECO:0000256" key="3">
    <source>
        <dbReference type="ARBA" id="ARBA00023163"/>
    </source>
</evidence>
<dbReference type="InterPro" id="IPR014710">
    <property type="entry name" value="RmlC-like_jellyroll"/>
</dbReference>
<sequence>MPIILDHQLREQIPHDGTVFPISYFHDELATLPNWAGPLHWHHDFEIATAVSGVLDFQVGRQHIILEVGDSIFVNRNMLHGIKQLSGDVPDPMPNIVFSGAVIAPETSAIYKKYIHPIACCDTLPFIVFKHKNGWHNEVNCSVKNIYCQMYEQSQCYEMAVQRELSGIFEYIFSNFEDLPKFETTRIQINAQIRIQKMLSYIYEHYAEAVTLEDIADSANISRSEAGRCFNTYMGCSPIDALIQYRLQIAHSMLNDVTLTLREISYSCGFNSVNYFSRQFKQTYGYTPSQTRTLGK</sequence>
<evidence type="ECO:0000259" key="4">
    <source>
        <dbReference type="PROSITE" id="PS01124"/>
    </source>
</evidence>
<comment type="caution">
    <text evidence="5">The sequence shown here is derived from an EMBL/GenBank/DDBJ whole genome shotgun (WGS) entry which is preliminary data.</text>
</comment>
<evidence type="ECO:0000313" key="5">
    <source>
        <dbReference type="EMBL" id="MBY0759946.1"/>
    </source>
</evidence>
<accession>A0ABS7LA26</accession>
<dbReference type="InterPro" id="IPR011051">
    <property type="entry name" value="RmlC_Cupin_sf"/>
</dbReference>
<evidence type="ECO:0000256" key="1">
    <source>
        <dbReference type="ARBA" id="ARBA00023015"/>
    </source>
</evidence>
<dbReference type="InterPro" id="IPR020449">
    <property type="entry name" value="Tscrpt_reg_AraC-type_HTH"/>
</dbReference>
<keyword evidence="6" id="KW-1185">Reference proteome</keyword>
<dbReference type="Gene3D" id="2.60.120.10">
    <property type="entry name" value="Jelly Rolls"/>
    <property type="match status" value="1"/>
</dbReference>
<proteinExistence type="predicted"/>
<reference evidence="5 6" key="1">
    <citation type="journal article" date="2020" name="New Microbes New Infect">
        <title>Sellimonas caecigallum sp. nov., description and genome sequence of a new member of the Sellimonas genus isolated from the cecum of feral chicken.</title>
        <authorList>
            <person name="Wongkuna S."/>
            <person name="Ghimire S."/>
            <person name="Antony L."/>
            <person name="Chankhamhaengdecha S."/>
            <person name="Janvilisri T."/>
            <person name="Scaria J."/>
        </authorList>
    </citation>
    <scope>NUCLEOTIDE SEQUENCE [LARGE SCALE GENOMIC DNA]</scope>
    <source>
        <strain evidence="5 6">SW451</strain>
    </source>
</reference>
<dbReference type="SUPFAM" id="SSF51182">
    <property type="entry name" value="RmlC-like cupins"/>
    <property type="match status" value="1"/>
</dbReference>
<keyword evidence="3" id="KW-0804">Transcription</keyword>
<organism evidence="5 6">
    <name type="scientific">Sellimonas caecigallum</name>
    <dbReference type="NCBI Taxonomy" id="2592333"/>
    <lineage>
        <taxon>Bacteria</taxon>
        <taxon>Bacillati</taxon>
        <taxon>Bacillota</taxon>
        <taxon>Clostridia</taxon>
        <taxon>Lachnospirales</taxon>
        <taxon>Lachnospiraceae</taxon>
        <taxon>Sellimonas</taxon>
    </lineage>
</organism>
<dbReference type="InterPro" id="IPR009057">
    <property type="entry name" value="Homeodomain-like_sf"/>
</dbReference>
<dbReference type="EMBL" id="VIRV01000040">
    <property type="protein sequence ID" value="MBY0759946.1"/>
    <property type="molecule type" value="Genomic_DNA"/>
</dbReference>